<dbReference type="PANTHER" id="PTHR47795">
    <property type="entry name" value="UBIQUITIN AND WLM DOMAIN-CONTAINING METALLOPROTEASE SPCC1442.07C"/>
    <property type="match status" value="1"/>
</dbReference>
<dbReference type="AlphaFoldDB" id="A0A420II48"/>
<keyword evidence="3" id="KW-0378">Hydrolase</keyword>
<gene>
    <name evidence="3" type="ORF">GcM1_240035</name>
</gene>
<dbReference type="InterPro" id="IPR013536">
    <property type="entry name" value="WLM_dom"/>
</dbReference>
<feature type="domain" description="WLM" evidence="2">
    <location>
        <begin position="139"/>
        <end position="337"/>
    </location>
</feature>
<sequence length="350" mass="40083">MAHPEFDSSRETQTSDLTATGKDESQVSISFMHHGNKHTFSFSSNASISDLSNEIHETLHIPPLSQKFMISRIGLLKPPFPNPELLLSSIVRNKITLMGSTVDEISSISVASEEAARRVNRRDQPLQKATAYKNRNWKKEREESQYTFLELRPLSYLPNPSRSLQLLQRLKDDAGIKFVMCKHKFTVPLLTEMNPIEHTQSNHEGTSRTLGLNRNNGEIIELRLRTDAYDGYRDYQTIRRTLCHELTHNVHGPHNRDFWELCSQIEKEVERADWRSGGIVVGGTKTFERANEVVDQHAWTGGEYLLGANSKENDTSSSDRSSSRRQIIAKAAEERMNQQQRDRTDDYTKN</sequence>
<dbReference type="PROSITE" id="PS51397">
    <property type="entry name" value="WLM"/>
    <property type="match status" value="1"/>
</dbReference>
<protein>
    <submittedName>
        <fullName evidence="3">Ubiquitin and WLM domain-containing metalloprotease</fullName>
    </submittedName>
</protein>
<dbReference type="Proteomes" id="UP000285326">
    <property type="component" value="Unassembled WGS sequence"/>
</dbReference>
<feature type="region of interest" description="Disordered" evidence="1">
    <location>
        <begin position="307"/>
        <end position="350"/>
    </location>
</feature>
<dbReference type="GO" id="GO:0006508">
    <property type="term" value="P:proteolysis"/>
    <property type="evidence" value="ECO:0007669"/>
    <property type="project" value="UniProtKB-KW"/>
</dbReference>
<comment type="caution">
    <text evidence="3">The sequence shown here is derived from an EMBL/GenBank/DDBJ whole genome shotgun (WGS) entry which is preliminary data.</text>
</comment>
<proteinExistence type="predicted"/>
<feature type="compositionally biased region" description="Basic and acidic residues" evidence="1">
    <location>
        <begin position="331"/>
        <end position="350"/>
    </location>
</feature>
<dbReference type="EMBL" id="MCBS01024068">
    <property type="protein sequence ID" value="RKF74228.1"/>
    <property type="molecule type" value="Genomic_DNA"/>
</dbReference>
<dbReference type="GO" id="GO:0070628">
    <property type="term" value="F:proteasome binding"/>
    <property type="evidence" value="ECO:0007669"/>
    <property type="project" value="TreeGrafter"/>
</dbReference>
<dbReference type="InterPro" id="IPR029071">
    <property type="entry name" value="Ubiquitin-like_domsf"/>
</dbReference>
<dbReference type="GO" id="GO:0008237">
    <property type="term" value="F:metallopeptidase activity"/>
    <property type="evidence" value="ECO:0007669"/>
    <property type="project" value="UniProtKB-KW"/>
</dbReference>
<feature type="compositionally biased region" description="Basic and acidic residues" evidence="1">
    <location>
        <begin position="1"/>
        <end position="10"/>
    </location>
</feature>
<dbReference type="Gene3D" id="3.10.20.90">
    <property type="entry name" value="Phosphatidylinositol 3-kinase Catalytic Subunit, Chain A, domain 1"/>
    <property type="match status" value="1"/>
</dbReference>
<accession>A0A420II48</accession>
<keyword evidence="3" id="KW-0645">Protease</keyword>
<keyword evidence="3" id="KW-0482">Metalloprotease</keyword>
<evidence type="ECO:0000256" key="1">
    <source>
        <dbReference type="SAM" id="MobiDB-lite"/>
    </source>
</evidence>
<evidence type="ECO:0000313" key="3">
    <source>
        <dbReference type="EMBL" id="RKF74228.1"/>
    </source>
</evidence>
<reference evidence="3 4" key="1">
    <citation type="journal article" date="2018" name="BMC Genomics">
        <title>Comparative genome analyses reveal sequence features reflecting distinct modes of host-adaptation between dicot and monocot powdery mildew.</title>
        <authorList>
            <person name="Wu Y."/>
            <person name="Ma X."/>
            <person name="Pan Z."/>
            <person name="Kale S.D."/>
            <person name="Song Y."/>
            <person name="King H."/>
            <person name="Zhang Q."/>
            <person name="Presley C."/>
            <person name="Deng X."/>
            <person name="Wei C.I."/>
            <person name="Xiao S."/>
        </authorList>
    </citation>
    <scope>NUCLEOTIDE SEQUENCE [LARGE SCALE GENOMIC DNA]</scope>
    <source>
        <strain evidence="3">UMSG1</strain>
    </source>
</reference>
<dbReference type="SUPFAM" id="SSF54236">
    <property type="entry name" value="Ubiquitin-like"/>
    <property type="match status" value="1"/>
</dbReference>
<evidence type="ECO:0000313" key="4">
    <source>
        <dbReference type="Proteomes" id="UP000285326"/>
    </source>
</evidence>
<organism evidence="3 4">
    <name type="scientific">Golovinomyces cichoracearum</name>
    <dbReference type="NCBI Taxonomy" id="62708"/>
    <lineage>
        <taxon>Eukaryota</taxon>
        <taxon>Fungi</taxon>
        <taxon>Dikarya</taxon>
        <taxon>Ascomycota</taxon>
        <taxon>Pezizomycotina</taxon>
        <taxon>Leotiomycetes</taxon>
        <taxon>Erysiphales</taxon>
        <taxon>Erysiphaceae</taxon>
        <taxon>Golovinomyces</taxon>
    </lineage>
</organism>
<name>A0A420II48_9PEZI</name>
<dbReference type="Pfam" id="PF08325">
    <property type="entry name" value="WLM"/>
    <property type="match status" value="1"/>
</dbReference>
<dbReference type="PANTHER" id="PTHR47795:SF1">
    <property type="entry name" value="DNA-DEPENDENT METALLOPROTEASE WSS1 HOMOLOG 2"/>
    <property type="match status" value="1"/>
</dbReference>
<evidence type="ECO:0000259" key="2">
    <source>
        <dbReference type="PROSITE" id="PS51397"/>
    </source>
</evidence>
<feature type="region of interest" description="Disordered" evidence="1">
    <location>
        <begin position="1"/>
        <end position="21"/>
    </location>
</feature>